<evidence type="ECO:0000256" key="1">
    <source>
        <dbReference type="ARBA" id="ARBA00000085"/>
    </source>
</evidence>
<keyword evidence="13" id="KW-1185">Reference proteome</keyword>
<feature type="transmembrane region" description="Helical" evidence="9">
    <location>
        <begin position="61"/>
        <end position="78"/>
    </location>
</feature>
<dbReference type="InterPro" id="IPR036890">
    <property type="entry name" value="HATPase_C_sf"/>
</dbReference>
<feature type="domain" description="Signal transduction histidine kinase subgroup 3 dimerisation and phosphoacceptor" evidence="11">
    <location>
        <begin position="182"/>
        <end position="248"/>
    </location>
</feature>
<dbReference type="Proteomes" id="UP000199546">
    <property type="component" value="Unassembled WGS sequence"/>
</dbReference>
<dbReference type="GO" id="GO:0016020">
    <property type="term" value="C:membrane"/>
    <property type="evidence" value="ECO:0007669"/>
    <property type="project" value="InterPro"/>
</dbReference>
<feature type="transmembrane region" description="Helical" evidence="9">
    <location>
        <begin position="34"/>
        <end position="54"/>
    </location>
</feature>
<dbReference type="Pfam" id="PF07730">
    <property type="entry name" value="HisKA_3"/>
    <property type="match status" value="1"/>
</dbReference>
<reference evidence="13" key="1">
    <citation type="submission" date="2016-10" db="EMBL/GenBank/DDBJ databases">
        <authorList>
            <person name="Varghese N."/>
            <person name="Submissions S."/>
        </authorList>
    </citation>
    <scope>NUCLEOTIDE SEQUENCE [LARGE SCALE GENOMIC DNA]</scope>
    <source>
        <strain evidence="13">DSM 46136</strain>
    </source>
</reference>
<evidence type="ECO:0000256" key="6">
    <source>
        <dbReference type="ARBA" id="ARBA00022777"/>
    </source>
</evidence>
<dbReference type="SUPFAM" id="SSF55874">
    <property type="entry name" value="ATPase domain of HSP90 chaperone/DNA topoisomerase II/histidine kinase"/>
    <property type="match status" value="1"/>
</dbReference>
<evidence type="ECO:0000256" key="5">
    <source>
        <dbReference type="ARBA" id="ARBA00022741"/>
    </source>
</evidence>
<dbReference type="Gene3D" id="1.20.5.1930">
    <property type="match status" value="1"/>
</dbReference>
<keyword evidence="4" id="KW-0808">Transferase</keyword>
<dbReference type="Pfam" id="PF02518">
    <property type="entry name" value="HATPase_c"/>
    <property type="match status" value="1"/>
</dbReference>
<evidence type="ECO:0000313" key="12">
    <source>
        <dbReference type="EMBL" id="SFU07487.1"/>
    </source>
</evidence>
<organism evidence="12 13">
    <name type="scientific">Geodermatophilus amargosae</name>
    <dbReference type="NCBI Taxonomy" id="1296565"/>
    <lineage>
        <taxon>Bacteria</taxon>
        <taxon>Bacillati</taxon>
        <taxon>Actinomycetota</taxon>
        <taxon>Actinomycetes</taxon>
        <taxon>Geodermatophilales</taxon>
        <taxon>Geodermatophilaceae</taxon>
        <taxon>Geodermatophilus</taxon>
    </lineage>
</organism>
<keyword evidence="9" id="KW-1133">Transmembrane helix</keyword>
<evidence type="ECO:0000256" key="9">
    <source>
        <dbReference type="SAM" id="Phobius"/>
    </source>
</evidence>
<feature type="transmembrane region" description="Helical" evidence="9">
    <location>
        <begin position="130"/>
        <end position="150"/>
    </location>
</feature>
<dbReference type="InterPro" id="IPR050482">
    <property type="entry name" value="Sensor_HK_TwoCompSys"/>
</dbReference>
<feature type="domain" description="Histidine kinase/HSP90-like ATPase" evidence="10">
    <location>
        <begin position="289"/>
        <end position="376"/>
    </location>
</feature>
<dbReference type="CDD" id="cd16917">
    <property type="entry name" value="HATPase_UhpB-NarQ-NarX-like"/>
    <property type="match status" value="1"/>
</dbReference>
<dbReference type="GO" id="GO:0046983">
    <property type="term" value="F:protein dimerization activity"/>
    <property type="evidence" value="ECO:0007669"/>
    <property type="project" value="InterPro"/>
</dbReference>
<proteinExistence type="predicted"/>
<dbReference type="InterPro" id="IPR011712">
    <property type="entry name" value="Sig_transdc_His_kin_sub3_dim/P"/>
</dbReference>
<dbReference type="InterPro" id="IPR003594">
    <property type="entry name" value="HATPase_dom"/>
</dbReference>
<dbReference type="EMBL" id="FPBA01000036">
    <property type="protein sequence ID" value="SFU07487.1"/>
    <property type="molecule type" value="Genomic_DNA"/>
</dbReference>
<dbReference type="STRING" id="1296565.SAMN05660657_05403"/>
<evidence type="ECO:0000256" key="7">
    <source>
        <dbReference type="ARBA" id="ARBA00022840"/>
    </source>
</evidence>
<evidence type="ECO:0000256" key="3">
    <source>
        <dbReference type="ARBA" id="ARBA00022553"/>
    </source>
</evidence>
<gene>
    <name evidence="12" type="ORF">SAMN05660657_05403</name>
</gene>
<keyword evidence="9" id="KW-0812">Transmembrane</keyword>
<evidence type="ECO:0000256" key="4">
    <source>
        <dbReference type="ARBA" id="ARBA00022679"/>
    </source>
</evidence>
<dbReference type="Gene3D" id="3.30.565.10">
    <property type="entry name" value="Histidine kinase-like ATPase, C-terminal domain"/>
    <property type="match status" value="1"/>
</dbReference>
<keyword evidence="3" id="KW-0597">Phosphoprotein</keyword>
<keyword evidence="7" id="KW-0067">ATP-binding</keyword>
<protein>
    <recommendedName>
        <fullName evidence="2">histidine kinase</fullName>
        <ecNumber evidence="2">2.7.13.3</ecNumber>
    </recommendedName>
</protein>
<keyword evidence="5" id="KW-0547">Nucleotide-binding</keyword>
<dbReference type="AlphaFoldDB" id="A0A1I7D732"/>
<comment type="catalytic activity">
    <reaction evidence="1">
        <text>ATP + protein L-histidine = ADP + protein N-phospho-L-histidine.</text>
        <dbReference type="EC" id="2.7.13.3"/>
    </reaction>
</comment>
<dbReference type="PANTHER" id="PTHR24421">
    <property type="entry name" value="NITRATE/NITRITE SENSOR PROTEIN NARX-RELATED"/>
    <property type="match status" value="1"/>
</dbReference>
<keyword evidence="8" id="KW-0902">Two-component regulatory system</keyword>
<feature type="transmembrane region" description="Helical" evidence="9">
    <location>
        <begin position="84"/>
        <end position="100"/>
    </location>
</feature>
<evidence type="ECO:0000256" key="2">
    <source>
        <dbReference type="ARBA" id="ARBA00012438"/>
    </source>
</evidence>
<keyword evidence="9" id="KW-0472">Membrane</keyword>
<dbReference type="GO" id="GO:0005524">
    <property type="term" value="F:ATP binding"/>
    <property type="evidence" value="ECO:0007669"/>
    <property type="project" value="UniProtKB-KW"/>
</dbReference>
<evidence type="ECO:0000313" key="13">
    <source>
        <dbReference type="Proteomes" id="UP000199546"/>
    </source>
</evidence>
<evidence type="ECO:0000259" key="11">
    <source>
        <dbReference type="Pfam" id="PF07730"/>
    </source>
</evidence>
<dbReference type="PANTHER" id="PTHR24421:SF10">
    <property type="entry name" value="NITRATE_NITRITE SENSOR PROTEIN NARQ"/>
    <property type="match status" value="1"/>
</dbReference>
<keyword evidence="6 12" id="KW-0418">Kinase</keyword>
<feature type="transmembrane region" description="Helical" evidence="9">
    <location>
        <begin position="107"/>
        <end position="124"/>
    </location>
</feature>
<dbReference type="EC" id="2.7.13.3" evidence="2"/>
<sequence length="377" mass="39364">MHGQRRWPLPVGLTVVALVVIANAGSSVGLGASGNALIVTLSVAVYSAAALVFLLWFDAPVRITVALLLVMAAAAAAARHGDPTGTGGIGLYLGVAYAPLRLPRRTAAAVAGASVLLFDIALAIEAQNAAVFITVVTSGAALFFLFGLLLRTEQEQRDRADRLVVELERSREAEKASAALAERARISREMHDVLAHTLSALVMQLEALAIRADRGGDPRRLTEGLSRAHQLARDGLIEARQAVATLRGHAVPGPSALPDLVAQHEAATAAPCTLDVRGEPRPLAPEASLAVYRTVQEALTNARKHAPGAPVHVQLDWRPDGAVVEVHDGGGCRAAPLHEAGGGRGLTGLTERAAQLGGRLHAGPSDRGFRVRLEVPA</sequence>
<evidence type="ECO:0000256" key="8">
    <source>
        <dbReference type="ARBA" id="ARBA00023012"/>
    </source>
</evidence>
<evidence type="ECO:0000259" key="10">
    <source>
        <dbReference type="Pfam" id="PF02518"/>
    </source>
</evidence>
<dbReference type="GO" id="GO:0000155">
    <property type="term" value="F:phosphorelay sensor kinase activity"/>
    <property type="evidence" value="ECO:0007669"/>
    <property type="project" value="InterPro"/>
</dbReference>
<name>A0A1I7D732_9ACTN</name>
<accession>A0A1I7D732</accession>